<dbReference type="Gene3D" id="3.90.1150.10">
    <property type="entry name" value="Aspartate Aminotransferase, domain 1"/>
    <property type="match status" value="1"/>
</dbReference>
<accession>A0ABP8AFI1</accession>
<dbReference type="InterPro" id="IPR004839">
    <property type="entry name" value="Aminotransferase_I/II_large"/>
</dbReference>
<keyword evidence="3" id="KW-0808">Transferase</keyword>
<dbReference type="InterPro" id="IPR015422">
    <property type="entry name" value="PyrdxlP-dep_Trfase_small"/>
</dbReference>
<dbReference type="EMBL" id="BAABAQ010000001">
    <property type="protein sequence ID" value="GAA4183138.1"/>
    <property type="molecule type" value="Genomic_DNA"/>
</dbReference>
<protein>
    <submittedName>
        <fullName evidence="5">Succinyldiaminopimelate transaminase</fullName>
    </submittedName>
</protein>
<evidence type="ECO:0000313" key="5">
    <source>
        <dbReference type="EMBL" id="GAA4183138.1"/>
    </source>
</evidence>
<dbReference type="SUPFAM" id="SSF53383">
    <property type="entry name" value="PLP-dependent transferases"/>
    <property type="match status" value="1"/>
</dbReference>
<keyword evidence="6" id="KW-1185">Reference proteome</keyword>
<evidence type="ECO:0000259" key="4">
    <source>
        <dbReference type="Pfam" id="PF00155"/>
    </source>
</evidence>
<proteinExistence type="predicted"/>
<dbReference type="Gene3D" id="3.40.640.10">
    <property type="entry name" value="Type I PLP-dependent aspartate aminotransferase-like (Major domain)"/>
    <property type="match status" value="1"/>
</dbReference>
<evidence type="ECO:0000256" key="2">
    <source>
        <dbReference type="ARBA" id="ARBA00022576"/>
    </source>
</evidence>
<evidence type="ECO:0000313" key="6">
    <source>
        <dbReference type="Proteomes" id="UP001501251"/>
    </source>
</evidence>
<organism evidence="5 6">
    <name type="scientific">Streptosporangium oxazolinicum</name>
    <dbReference type="NCBI Taxonomy" id="909287"/>
    <lineage>
        <taxon>Bacteria</taxon>
        <taxon>Bacillati</taxon>
        <taxon>Actinomycetota</taxon>
        <taxon>Actinomycetes</taxon>
        <taxon>Streptosporangiales</taxon>
        <taxon>Streptosporangiaceae</taxon>
        <taxon>Streptosporangium</taxon>
    </lineage>
</organism>
<gene>
    <name evidence="5" type="primary">dapC</name>
    <name evidence="5" type="ORF">GCM10022252_10100</name>
</gene>
<dbReference type="InterPro" id="IPR050881">
    <property type="entry name" value="LL-DAP_aminotransferase"/>
</dbReference>
<dbReference type="PANTHER" id="PTHR42832:SF3">
    <property type="entry name" value="L-GLUTAMINE--4-(METHYLSULFANYL)-2-OXOBUTANOATE AMINOTRANSFERASE"/>
    <property type="match status" value="1"/>
</dbReference>
<comment type="cofactor">
    <cofactor evidence="1">
        <name>pyridoxal 5'-phosphate</name>
        <dbReference type="ChEBI" id="CHEBI:597326"/>
    </cofactor>
</comment>
<reference evidence="6" key="1">
    <citation type="journal article" date="2019" name="Int. J. Syst. Evol. Microbiol.">
        <title>The Global Catalogue of Microorganisms (GCM) 10K type strain sequencing project: providing services to taxonomists for standard genome sequencing and annotation.</title>
        <authorList>
            <consortium name="The Broad Institute Genomics Platform"/>
            <consortium name="The Broad Institute Genome Sequencing Center for Infectious Disease"/>
            <person name="Wu L."/>
            <person name="Ma J."/>
        </authorList>
    </citation>
    <scope>NUCLEOTIDE SEQUENCE [LARGE SCALE GENOMIC DNA]</scope>
    <source>
        <strain evidence="6">JCM 17388</strain>
    </source>
</reference>
<feature type="domain" description="Aminotransferase class I/classII large" evidence="4">
    <location>
        <begin position="34"/>
        <end position="360"/>
    </location>
</feature>
<name>A0ABP8AFI1_9ACTN</name>
<keyword evidence="2" id="KW-0032">Aminotransferase</keyword>
<sequence>MSGTGVWARERAWELAASSGWRPLDLSLGVPAEPAPAISHAGPHENRAPAAYPPSAGTESLRVAAAGYLARRFDVTVPVSAVAACAGAKEFVSTVPSLLRSARRDRSPDRDVALIPALGYPPYEFGARLAGLTVHRVPVDAAHRMDLGRVPDHVAARALYLWVNNPANPTGAVEPRPAEVVEWGREHDVVILSDEVYAETTWDGAPRTALSAGLDGVLAVHGVAKRSNAPELRVGFYAGDPALVSELLPLRRDAGLIAAGDSQRAAAGLLDDDAHAAGLRARTARRLLGLVESLNAHGLRCDHPEGGPFVWLAAPGGDGVAFAYEVAARAGLVVAPGIAYGPSGGGHVRVAAVHDPDLVEPRLAALGPWTRERSGDRKERVP</sequence>
<dbReference type="Proteomes" id="UP001501251">
    <property type="component" value="Unassembled WGS sequence"/>
</dbReference>
<dbReference type="InterPro" id="IPR015424">
    <property type="entry name" value="PyrdxlP-dep_Trfase"/>
</dbReference>
<dbReference type="CDD" id="cd00609">
    <property type="entry name" value="AAT_like"/>
    <property type="match status" value="1"/>
</dbReference>
<dbReference type="Pfam" id="PF00155">
    <property type="entry name" value="Aminotran_1_2"/>
    <property type="match status" value="1"/>
</dbReference>
<comment type="caution">
    <text evidence="5">The sequence shown here is derived from an EMBL/GenBank/DDBJ whole genome shotgun (WGS) entry which is preliminary data.</text>
</comment>
<evidence type="ECO:0000256" key="3">
    <source>
        <dbReference type="ARBA" id="ARBA00022679"/>
    </source>
</evidence>
<dbReference type="InterPro" id="IPR015421">
    <property type="entry name" value="PyrdxlP-dep_Trfase_major"/>
</dbReference>
<dbReference type="RefSeq" id="WP_344915394.1">
    <property type="nucleotide sequence ID" value="NZ_BAABAQ010000001.1"/>
</dbReference>
<dbReference type="PANTHER" id="PTHR42832">
    <property type="entry name" value="AMINO ACID AMINOTRANSFERASE"/>
    <property type="match status" value="1"/>
</dbReference>
<evidence type="ECO:0000256" key="1">
    <source>
        <dbReference type="ARBA" id="ARBA00001933"/>
    </source>
</evidence>